<name>A0A2A2AKS1_9BURK</name>
<reference evidence="3 4" key="1">
    <citation type="submission" date="2017-08" db="EMBL/GenBank/DDBJ databases">
        <title>WGS of Clinical strains of the CDC Group NO-1 linked to zoonotic infections in humans.</title>
        <authorList>
            <person name="Bernier A.-M."/>
            <person name="Bernard K."/>
        </authorList>
    </citation>
    <scope>NUCLEOTIDE SEQUENCE [LARGE SCALE GENOMIC DNA]</scope>
    <source>
        <strain evidence="1 3">NML00-0135</strain>
        <strain evidence="2 4">NML79-0751</strain>
    </source>
</reference>
<dbReference type="EMBL" id="NSJD01000003">
    <property type="protein sequence ID" value="PAT40947.1"/>
    <property type="molecule type" value="Genomic_DNA"/>
</dbReference>
<dbReference type="AlphaFoldDB" id="A0A2A2AKS1"/>
<evidence type="ECO:0000313" key="4">
    <source>
        <dbReference type="Proteomes" id="UP000218644"/>
    </source>
</evidence>
<keyword evidence="3" id="KW-1185">Reference proteome</keyword>
<dbReference type="Proteomes" id="UP000218054">
    <property type="component" value="Unassembled WGS sequence"/>
</dbReference>
<dbReference type="Proteomes" id="UP000218644">
    <property type="component" value="Unassembled WGS sequence"/>
</dbReference>
<organism evidence="1 3">
    <name type="scientific">Vandammella animalimorsus</name>
    <dbReference type="NCBI Taxonomy" id="2029117"/>
    <lineage>
        <taxon>Bacteria</taxon>
        <taxon>Pseudomonadati</taxon>
        <taxon>Pseudomonadota</taxon>
        <taxon>Betaproteobacteria</taxon>
        <taxon>Burkholderiales</taxon>
        <taxon>Comamonadaceae</taxon>
        <taxon>Vandammella</taxon>
    </lineage>
</organism>
<protein>
    <submittedName>
        <fullName evidence="1">Uncharacterized protein</fullName>
    </submittedName>
</protein>
<sequence length="117" mass="12198">MFELGLHLGPLGCARGGVGQILRLVVGLGRGAGQAVDRVGDGDAVKGHGAQQPARLGRAQAVDARDAPVVGLDLVQHGRGGRLAAQHIGRQPRVRTHECARGAAEVQQIVAQPLWLR</sequence>
<accession>A0A2A2AKS1</accession>
<evidence type="ECO:0000313" key="3">
    <source>
        <dbReference type="Proteomes" id="UP000218054"/>
    </source>
</evidence>
<proteinExistence type="predicted"/>
<gene>
    <name evidence="2" type="ORF">CK623_04060</name>
    <name evidence="1" type="ORF">CK625_02200</name>
</gene>
<dbReference type="EMBL" id="NSJB01000001">
    <property type="protein sequence ID" value="PAT38324.1"/>
    <property type="molecule type" value="Genomic_DNA"/>
</dbReference>
<dbReference type="RefSeq" id="WP_095538605.1">
    <property type="nucleotide sequence ID" value="NZ_NSJB01000001.1"/>
</dbReference>
<evidence type="ECO:0000313" key="2">
    <source>
        <dbReference type="EMBL" id="PAT40947.1"/>
    </source>
</evidence>
<accession>A0A2A2AT71</accession>
<comment type="caution">
    <text evidence="1">The sequence shown here is derived from an EMBL/GenBank/DDBJ whole genome shotgun (WGS) entry which is preliminary data.</text>
</comment>
<evidence type="ECO:0000313" key="1">
    <source>
        <dbReference type="EMBL" id="PAT38324.1"/>
    </source>
</evidence>